<dbReference type="InterPro" id="IPR010998">
    <property type="entry name" value="Integrase_recombinase_N"/>
</dbReference>
<protein>
    <submittedName>
        <fullName evidence="6">Tyrosine-type recombinase/integrase</fullName>
    </submittedName>
</protein>
<evidence type="ECO:0000256" key="4">
    <source>
        <dbReference type="ARBA" id="ARBA00023172"/>
    </source>
</evidence>
<evidence type="ECO:0000256" key="1">
    <source>
        <dbReference type="ARBA" id="ARBA00008857"/>
    </source>
</evidence>
<dbReference type="PANTHER" id="PTHR30349:SF64">
    <property type="entry name" value="PROPHAGE INTEGRASE INTD-RELATED"/>
    <property type="match status" value="1"/>
</dbReference>
<gene>
    <name evidence="6" type="ORF">NM686_020010</name>
</gene>
<keyword evidence="2" id="KW-0229">DNA integration</keyword>
<sequence>MPLDSNQKIFHHITCNSKTRIIQPKEHSMSKNLPGLQYDRATDAWSIDKRIKGHGRIRQRLAAKTPEEAEKQFFQTIAQIQGEVNRREEGIMTFREATDRYLEEAQKRSLDRDRDSLRFVAPYIGDLPLANVHMGTLQGFINDRRKAGIASSTVTRDLTIVRRVLTLAARAWRNQDGKPYLSCPPMFEMPDWEDAANPYPLDFEEMERLLKALPPHLRAMSIFAANTGLREQGVCWLRWDWEVAVPELGTSIFITPWRKGIYADGVWPGEKNKEDQLVVLNSTAKAIIETQRQNRQNGCPYVFPYRGKRITRLNNSAWKKAWRKAGLPVCDEYTRGPHNLKHTFGHRLRVAGVSLETRKKLLHHTNGDITTHYSPASVVELLEAVEKIVNLKPVSILRRVI</sequence>
<dbReference type="Gene3D" id="1.10.150.130">
    <property type="match status" value="1"/>
</dbReference>
<dbReference type="InterPro" id="IPR013762">
    <property type="entry name" value="Integrase-like_cat_sf"/>
</dbReference>
<dbReference type="RefSeq" id="WP_255189580.1">
    <property type="nucleotide sequence ID" value="NZ_CP113517.1"/>
</dbReference>
<keyword evidence="7" id="KW-1185">Reference proteome</keyword>
<evidence type="ECO:0000259" key="5">
    <source>
        <dbReference type="PROSITE" id="PS51898"/>
    </source>
</evidence>
<dbReference type="PANTHER" id="PTHR30349">
    <property type="entry name" value="PHAGE INTEGRASE-RELATED"/>
    <property type="match status" value="1"/>
</dbReference>
<dbReference type="InterPro" id="IPR011010">
    <property type="entry name" value="DNA_brk_join_enz"/>
</dbReference>
<comment type="similarity">
    <text evidence="1">Belongs to the 'phage' integrase family.</text>
</comment>
<feature type="domain" description="Tyr recombinase" evidence="5">
    <location>
        <begin position="196"/>
        <end position="386"/>
    </location>
</feature>
<name>A0ABY7GJE2_9GAMM</name>
<evidence type="ECO:0000256" key="2">
    <source>
        <dbReference type="ARBA" id="ARBA00022908"/>
    </source>
</evidence>
<dbReference type="SUPFAM" id="SSF56349">
    <property type="entry name" value="DNA breaking-rejoining enzymes"/>
    <property type="match status" value="1"/>
</dbReference>
<dbReference type="PROSITE" id="PS51898">
    <property type="entry name" value="TYR_RECOMBINASE"/>
    <property type="match status" value="1"/>
</dbReference>
<evidence type="ECO:0000313" key="6">
    <source>
        <dbReference type="EMBL" id="WAR44606.1"/>
    </source>
</evidence>
<organism evidence="6 7">
    <name type="scientific">Methylomonas rapida</name>
    <dbReference type="NCBI Taxonomy" id="2963939"/>
    <lineage>
        <taxon>Bacteria</taxon>
        <taxon>Pseudomonadati</taxon>
        <taxon>Pseudomonadota</taxon>
        <taxon>Gammaproteobacteria</taxon>
        <taxon>Methylococcales</taxon>
        <taxon>Methylococcaceae</taxon>
        <taxon>Methylomonas</taxon>
    </lineage>
</organism>
<proteinExistence type="inferred from homology"/>
<keyword evidence="4" id="KW-0233">DNA recombination</keyword>
<dbReference type="EMBL" id="CP113517">
    <property type="protein sequence ID" value="WAR44606.1"/>
    <property type="molecule type" value="Genomic_DNA"/>
</dbReference>
<accession>A0ABY7GJE2</accession>
<dbReference type="Gene3D" id="1.10.443.10">
    <property type="entry name" value="Intergrase catalytic core"/>
    <property type="match status" value="1"/>
</dbReference>
<evidence type="ECO:0000256" key="3">
    <source>
        <dbReference type="ARBA" id="ARBA00023125"/>
    </source>
</evidence>
<dbReference type="Proteomes" id="UP001162780">
    <property type="component" value="Chromosome"/>
</dbReference>
<reference evidence="6" key="1">
    <citation type="submission" date="2022-11" db="EMBL/GenBank/DDBJ databases">
        <title>Methylomonas rapida sp. nov., Carotenoid-Producing Obligate Methanotrophs with High Growth Characteristics and Biotechnological Potential.</title>
        <authorList>
            <person name="Tikhonova E.N."/>
            <person name="Suleimanov R.Z."/>
            <person name="Miroshnikov K."/>
            <person name="Oshkin I.Y."/>
            <person name="Belova S.E."/>
            <person name="Danilova O.V."/>
            <person name="Ashikhmin A."/>
            <person name="Konopkin A."/>
            <person name="But S.Y."/>
            <person name="Khmelenina V.N."/>
            <person name="Kuznetsov N."/>
            <person name="Pimenov N.V."/>
            <person name="Dedysh S.N."/>
        </authorList>
    </citation>
    <scope>NUCLEOTIDE SEQUENCE</scope>
    <source>
        <strain evidence="6">MP1</strain>
    </source>
</reference>
<keyword evidence="3" id="KW-0238">DNA-binding</keyword>
<evidence type="ECO:0000313" key="7">
    <source>
        <dbReference type="Proteomes" id="UP001162780"/>
    </source>
</evidence>
<dbReference type="InterPro" id="IPR050090">
    <property type="entry name" value="Tyrosine_recombinase_XerCD"/>
</dbReference>
<dbReference type="InterPro" id="IPR002104">
    <property type="entry name" value="Integrase_catalytic"/>
</dbReference>
<dbReference type="Pfam" id="PF00589">
    <property type="entry name" value="Phage_integrase"/>
    <property type="match status" value="1"/>
</dbReference>